<name>A0ABV4SE13_9ACTN</name>
<organism evidence="2 3">
    <name type="scientific">Streptomyces aureus</name>
    <dbReference type="NCBI Taxonomy" id="193461"/>
    <lineage>
        <taxon>Bacteria</taxon>
        <taxon>Bacillati</taxon>
        <taxon>Actinomycetota</taxon>
        <taxon>Actinomycetes</taxon>
        <taxon>Kitasatosporales</taxon>
        <taxon>Streptomycetaceae</taxon>
        <taxon>Streptomyces</taxon>
    </lineage>
</organism>
<evidence type="ECO:0000313" key="3">
    <source>
        <dbReference type="Proteomes" id="UP001571476"/>
    </source>
</evidence>
<accession>A0ABV4SE13</accession>
<dbReference type="Proteomes" id="UP001571476">
    <property type="component" value="Unassembled WGS sequence"/>
</dbReference>
<protein>
    <submittedName>
        <fullName evidence="2">Uncharacterized protein</fullName>
    </submittedName>
</protein>
<evidence type="ECO:0000313" key="2">
    <source>
        <dbReference type="EMBL" id="MFA3836676.1"/>
    </source>
</evidence>
<feature type="region of interest" description="Disordered" evidence="1">
    <location>
        <begin position="1"/>
        <end position="33"/>
    </location>
</feature>
<comment type="caution">
    <text evidence="2">The sequence shown here is derived from an EMBL/GenBank/DDBJ whole genome shotgun (WGS) entry which is preliminary data.</text>
</comment>
<feature type="compositionally biased region" description="Polar residues" evidence="1">
    <location>
        <begin position="1"/>
        <end position="15"/>
    </location>
</feature>
<gene>
    <name evidence="2" type="ORF">ACEG43_10865</name>
</gene>
<proteinExistence type="predicted"/>
<dbReference type="RefSeq" id="WP_372562335.1">
    <property type="nucleotide sequence ID" value="NZ_JBGOSP010000004.1"/>
</dbReference>
<evidence type="ECO:0000256" key="1">
    <source>
        <dbReference type="SAM" id="MobiDB-lite"/>
    </source>
</evidence>
<reference evidence="2 3" key="1">
    <citation type="submission" date="2024-08" db="EMBL/GenBank/DDBJ databases">
        <title>Genome sequence of Streptomyces aureus CACIA-1.46HGO.</title>
        <authorList>
            <person name="Evangelista-Martinez Z."/>
        </authorList>
    </citation>
    <scope>NUCLEOTIDE SEQUENCE [LARGE SCALE GENOMIC DNA]</scope>
    <source>
        <strain evidence="2 3">CACIA-1.46HGO</strain>
    </source>
</reference>
<sequence length="68" mass="6947">MSTTPPLDATVTTSPARPGELPPSEGGFGWLRDLGPRGRRAFGGYALDPAAAQATPGTPVRFVPAAGR</sequence>
<keyword evidence="3" id="KW-1185">Reference proteome</keyword>
<dbReference type="EMBL" id="JBGOSP010000004">
    <property type="protein sequence ID" value="MFA3836676.1"/>
    <property type="molecule type" value="Genomic_DNA"/>
</dbReference>